<accession>A0A412PCJ6</accession>
<evidence type="ECO:0000313" key="8">
    <source>
        <dbReference type="Proteomes" id="UP000284731"/>
    </source>
</evidence>
<dbReference type="InterPro" id="IPR029057">
    <property type="entry name" value="PRTase-like"/>
</dbReference>
<comment type="subunit">
    <text evidence="5">Homodimer and homohexamer; in equilibrium.</text>
</comment>
<dbReference type="GO" id="GO:0004845">
    <property type="term" value="F:uracil phosphoribosyltransferase activity"/>
    <property type="evidence" value="ECO:0007669"/>
    <property type="project" value="UniProtKB-UniRule"/>
</dbReference>
<dbReference type="EC" id="2.4.2.9" evidence="5"/>
<name>A0A412PCJ6_9FIRM</name>
<keyword evidence="4 5" id="KW-0804">Transcription</keyword>
<dbReference type="CDD" id="cd06223">
    <property type="entry name" value="PRTases_typeI"/>
    <property type="match status" value="1"/>
</dbReference>
<keyword evidence="2 5" id="KW-0806">Transcription termination</keyword>
<evidence type="ECO:0000256" key="4">
    <source>
        <dbReference type="ARBA" id="ARBA00023163"/>
    </source>
</evidence>
<gene>
    <name evidence="5" type="primary">pyrR</name>
    <name evidence="7" type="ORF">DWX20_07130</name>
</gene>
<dbReference type="SUPFAM" id="SSF53271">
    <property type="entry name" value="PRTase-like"/>
    <property type="match status" value="1"/>
</dbReference>
<dbReference type="InterPro" id="IPR000836">
    <property type="entry name" value="PRTase_dom"/>
</dbReference>
<comment type="function">
    <text evidence="5">Also displays a weak uracil phosphoribosyltransferase activity which is not physiologically significant.</text>
</comment>
<evidence type="ECO:0000313" key="7">
    <source>
        <dbReference type="EMBL" id="RGT54935.1"/>
    </source>
</evidence>
<evidence type="ECO:0000259" key="6">
    <source>
        <dbReference type="Pfam" id="PF00156"/>
    </source>
</evidence>
<comment type="similarity">
    <text evidence="1 5">Belongs to the purine/pyrimidine phosphoribosyltransferase family. PyrR subfamily.</text>
</comment>
<proteinExistence type="inferred from homology"/>
<dbReference type="GeneID" id="89618950"/>
<keyword evidence="3 5" id="KW-0805">Transcription regulation</keyword>
<dbReference type="PANTHER" id="PTHR11608:SF0">
    <property type="entry name" value="BIFUNCTIONAL PROTEIN PYRR"/>
    <property type="match status" value="1"/>
</dbReference>
<dbReference type="NCBIfam" id="NF003549">
    <property type="entry name" value="PRK05205.1-5"/>
    <property type="match status" value="1"/>
</dbReference>
<evidence type="ECO:0000256" key="1">
    <source>
        <dbReference type="ARBA" id="ARBA00005565"/>
    </source>
</evidence>
<protein>
    <recommendedName>
        <fullName evidence="5">Bifunctional protein PyrR</fullName>
    </recommendedName>
    <domain>
        <recommendedName>
            <fullName evidence="5">Pyrimidine operon regulatory protein</fullName>
        </recommendedName>
    </domain>
    <domain>
        <recommendedName>
            <fullName evidence="5">Uracil phosphoribosyltransferase</fullName>
            <shortName evidence="5">UPRTase</shortName>
            <ecNumber evidence="5">2.4.2.9</ecNumber>
        </recommendedName>
    </domain>
</protein>
<comment type="caution">
    <text evidence="7">The sequence shown here is derived from an EMBL/GenBank/DDBJ whole genome shotgun (WGS) entry which is preliminary data.</text>
</comment>
<dbReference type="GO" id="GO:0006353">
    <property type="term" value="P:DNA-templated transcription termination"/>
    <property type="evidence" value="ECO:0007669"/>
    <property type="project" value="UniProtKB-UniRule"/>
</dbReference>
<keyword evidence="5 7" id="KW-0328">Glycosyltransferase</keyword>
<comment type="function">
    <text evidence="5">Regulates transcriptional attenuation of the pyrimidine nucleotide (pyr) operon by binding in a uridine-dependent manner to specific sites on pyr mRNA. This disrupts an antiterminator hairpin in the RNA and favors formation of a downstream transcription terminator, leading to a reduced expression of downstream genes.</text>
</comment>
<sequence length="178" mass="19980">MELITELMDQAQIERSLTRIAHEIIERDSSSPNVCLVGIKRRGIPLAHKLAENIKKYTSVELPVGEVDISLYRDDLTELSEAPKTTNIILPDNIQDYVVILVDDVIYTGRTIRAAIDAVFSHGRPKAIQLAVLIDRGHRELPIRPDFVGKNVPTSRDELIDVSIDGIDDETVVKLYKL</sequence>
<feature type="domain" description="Phosphoribosyltransferase" evidence="6">
    <location>
        <begin position="5"/>
        <end position="147"/>
    </location>
</feature>
<feature type="short sequence motif" description="PRPP-binding" evidence="5">
    <location>
        <begin position="99"/>
        <end position="111"/>
    </location>
</feature>
<keyword evidence="5 7" id="KW-0808">Transferase</keyword>
<comment type="catalytic activity">
    <reaction evidence="5">
        <text>UMP + diphosphate = 5-phospho-alpha-D-ribose 1-diphosphate + uracil</text>
        <dbReference type="Rhea" id="RHEA:13017"/>
        <dbReference type="ChEBI" id="CHEBI:17568"/>
        <dbReference type="ChEBI" id="CHEBI:33019"/>
        <dbReference type="ChEBI" id="CHEBI:57865"/>
        <dbReference type="ChEBI" id="CHEBI:58017"/>
        <dbReference type="EC" id="2.4.2.9"/>
    </reaction>
</comment>
<dbReference type="RefSeq" id="WP_006526763.1">
    <property type="nucleotide sequence ID" value="NZ_AP028934.1"/>
</dbReference>
<dbReference type="HAMAP" id="MF_01219">
    <property type="entry name" value="PyrR"/>
    <property type="match status" value="1"/>
</dbReference>
<dbReference type="EMBL" id="QRWX01000003">
    <property type="protein sequence ID" value="RGT54935.1"/>
    <property type="molecule type" value="Genomic_DNA"/>
</dbReference>
<dbReference type="AlphaFoldDB" id="A0A412PCJ6"/>
<dbReference type="Proteomes" id="UP000284731">
    <property type="component" value="Unassembled WGS sequence"/>
</dbReference>
<reference evidence="7 8" key="1">
    <citation type="submission" date="2018-08" db="EMBL/GenBank/DDBJ databases">
        <title>A genome reference for cultivated species of the human gut microbiota.</title>
        <authorList>
            <person name="Zou Y."/>
            <person name="Xue W."/>
            <person name="Luo G."/>
        </authorList>
    </citation>
    <scope>NUCLEOTIDE SEQUENCE [LARGE SCALE GENOMIC DNA]</scope>
    <source>
        <strain evidence="7 8">AF18-46</strain>
    </source>
</reference>
<dbReference type="FunFam" id="3.40.50.2020:FF:000020">
    <property type="entry name" value="Bifunctional protein PyrR"/>
    <property type="match status" value="1"/>
</dbReference>
<dbReference type="InterPro" id="IPR050137">
    <property type="entry name" value="PyrR_bifunctional"/>
</dbReference>
<evidence type="ECO:0000256" key="5">
    <source>
        <dbReference type="HAMAP-Rule" id="MF_01219"/>
    </source>
</evidence>
<evidence type="ECO:0000256" key="2">
    <source>
        <dbReference type="ARBA" id="ARBA00022472"/>
    </source>
</evidence>
<dbReference type="Gene3D" id="3.40.50.2020">
    <property type="match status" value="1"/>
</dbReference>
<dbReference type="GO" id="GO:0003723">
    <property type="term" value="F:RNA binding"/>
    <property type="evidence" value="ECO:0007669"/>
    <property type="project" value="UniProtKB-UniRule"/>
</dbReference>
<dbReference type="PANTHER" id="PTHR11608">
    <property type="entry name" value="BIFUNCTIONAL PROTEIN PYRR"/>
    <property type="match status" value="1"/>
</dbReference>
<organism evidence="7 8">
    <name type="scientific">Solobacterium moorei</name>
    <dbReference type="NCBI Taxonomy" id="102148"/>
    <lineage>
        <taxon>Bacteria</taxon>
        <taxon>Bacillati</taxon>
        <taxon>Bacillota</taxon>
        <taxon>Erysipelotrichia</taxon>
        <taxon>Erysipelotrichales</taxon>
        <taxon>Erysipelotrichaceae</taxon>
        <taxon>Solobacterium</taxon>
    </lineage>
</organism>
<keyword evidence="5" id="KW-0694">RNA-binding</keyword>
<dbReference type="InterPro" id="IPR023050">
    <property type="entry name" value="PyrR"/>
</dbReference>
<evidence type="ECO:0000256" key="3">
    <source>
        <dbReference type="ARBA" id="ARBA00023015"/>
    </source>
</evidence>
<dbReference type="Pfam" id="PF00156">
    <property type="entry name" value="Pribosyltran"/>
    <property type="match status" value="1"/>
</dbReference>